<keyword evidence="1" id="KW-0812">Transmembrane</keyword>
<organism evidence="2 3">
    <name type="scientific">Roseburia faecis</name>
    <dbReference type="NCBI Taxonomy" id="301302"/>
    <lineage>
        <taxon>Bacteria</taxon>
        <taxon>Bacillati</taxon>
        <taxon>Bacillota</taxon>
        <taxon>Clostridia</taxon>
        <taxon>Lachnospirales</taxon>
        <taxon>Lachnospiraceae</taxon>
        <taxon>Roseburia</taxon>
    </lineage>
</organism>
<feature type="transmembrane region" description="Helical" evidence="1">
    <location>
        <begin position="102"/>
        <end position="122"/>
    </location>
</feature>
<dbReference type="EMBL" id="CVRR01000060">
    <property type="protein sequence ID" value="CRL41977.1"/>
    <property type="molecule type" value="Genomic_DNA"/>
</dbReference>
<feature type="transmembrane region" description="Helical" evidence="1">
    <location>
        <begin position="75"/>
        <end position="95"/>
    </location>
</feature>
<feature type="transmembrane region" description="Helical" evidence="1">
    <location>
        <begin position="188"/>
        <end position="207"/>
    </location>
</feature>
<feature type="transmembrane region" description="Helical" evidence="1">
    <location>
        <begin position="52"/>
        <end position="69"/>
    </location>
</feature>
<keyword evidence="1" id="KW-1133">Transmembrane helix</keyword>
<name>A0A0M6WZ51_9FIRM</name>
<dbReference type="RefSeq" id="WP_055068592.1">
    <property type="nucleotide sequence ID" value="NZ_CP173697.1"/>
</dbReference>
<evidence type="ECO:0000313" key="3">
    <source>
        <dbReference type="Proteomes" id="UP000049979"/>
    </source>
</evidence>
<sequence>MNKCKKCNIVILDDTDRCPLCKHVLESDGIPGESRYPDAIATARKFRFVENLVLFISIVAECLLIAINFQVDREVAWSLVIGIILLYGNVVLRMAILGKSGYLAKTVCLVLLAIVMLLGIDYLTGYRRWSLDYVFPGGIIAIDLALFILILINRRNWQSYMMSELLTILLSIVPVVLLQMRIIHFPYLAWGSLGVSVFLFLGTLILGDQRARTELKRRFHI</sequence>
<dbReference type="OrthoDB" id="2164897at2"/>
<proteinExistence type="predicted"/>
<accession>A0A0M6WZ51</accession>
<dbReference type="Pfam" id="PF19845">
    <property type="entry name" value="DUF6320"/>
    <property type="match status" value="1"/>
</dbReference>
<gene>
    <name evidence="2" type="ORF">M72_14031</name>
</gene>
<dbReference type="AlphaFoldDB" id="A0A0M6WZ51"/>
<keyword evidence="3" id="KW-1185">Reference proteome</keyword>
<dbReference type="InterPro" id="IPR046283">
    <property type="entry name" value="DUF6320"/>
</dbReference>
<evidence type="ECO:0008006" key="4">
    <source>
        <dbReference type="Google" id="ProtNLM"/>
    </source>
</evidence>
<protein>
    <recommendedName>
        <fullName evidence="4">Zinc ribbon domain-containing protein</fullName>
    </recommendedName>
</protein>
<evidence type="ECO:0000313" key="2">
    <source>
        <dbReference type="EMBL" id="CRL41977.1"/>
    </source>
</evidence>
<keyword evidence="1" id="KW-0472">Membrane</keyword>
<feature type="transmembrane region" description="Helical" evidence="1">
    <location>
        <begin position="134"/>
        <end position="153"/>
    </location>
</feature>
<dbReference type="Proteomes" id="UP000049979">
    <property type="component" value="Unassembled WGS sequence"/>
</dbReference>
<dbReference type="STRING" id="301302.ERS852420_02324"/>
<evidence type="ECO:0000256" key="1">
    <source>
        <dbReference type="SAM" id="Phobius"/>
    </source>
</evidence>
<reference evidence="3" key="1">
    <citation type="submission" date="2015-05" db="EMBL/GenBank/DDBJ databases">
        <authorList>
            <consortium name="Pathogen Informatics"/>
        </authorList>
    </citation>
    <scope>NUCLEOTIDE SEQUENCE [LARGE SCALE GENOMIC DNA]</scope>
    <source>
        <strain evidence="3">M72</strain>
    </source>
</reference>
<feature type="transmembrane region" description="Helical" evidence="1">
    <location>
        <begin position="165"/>
        <end position="182"/>
    </location>
</feature>